<gene>
    <name evidence="3" type="ORF">SAMN05216240_0216</name>
</gene>
<dbReference type="PANTHER" id="PTHR37947:SF2">
    <property type="entry name" value="VON WILLEBRAND FACTOR TYPE A"/>
    <property type="match status" value="1"/>
</dbReference>
<evidence type="ECO:0000313" key="3">
    <source>
        <dbReference type="EMBL" id="SMR91030.1"/>
    </source>
</evidence>
<keyword evidence="1" id="KW-0812">Transmembrane</keyword>
<dbReference type="Pfam" id="PF13519">
    <property type="entry name" value="VWA_2"/>
    <property type="match status" value="1"/>
</dbReference>
<evidence type="ECO:0000256" key="1">
    <source>
        <dbReference type="SAM" id="Phobius"/>
    </source>
</evidence>
<dbReference type="Proteomes" id="UP000196803">
    <property type="component" value="Unassembled WGS sequence"/>
</dbReference>
<proteinExistence type="predicted"/>
<name>A0ABY1S513_CALBS</name>
<organism evidence="3 4">
    <name type="scientific">Caldicellulosiruptor bescii</name>
    <name type="common">Anaerocellum thermophilum</name>
    <dbReference type="NCBI Taxonomy" id="31899"/>
    <lineage>
        <taxon>Bacteria</taxon>
        <taxon>Bacillati</taxon>
        <taxon>Bacillota</taxon>
        <taxon>Bacillota incertae sedis</taxon>
        <taxon>Caldicellulosiruptorales</taxon>
        <taxon>Caldicellulosiruptoraceae</taxon>
        <taxon>Caldicellulosiruptor</taxon>
    </lineage>
</organism>
<dbReference type="CDD" id="cd00198">
    <property type="entry name" value="vWFA"/>
    <property type="match status" value="1"/>
</dbReference>
<dbReference type="SUPFAM" id="SSF52317">
    <property type="entry name" value="Class I glutamine amidotransferase-like"/>
    <property type="match status" value="1"/>
</dbReference>
<dbReference type="PANTHER" id="PTHR37947">
    <property type="entry name" value="BLL2462 PROTEIN"/>
    <property type="match status" value="1"/>
</dbReference>
<dbReference type="SMART" id="SM00327">
    <property type="entry name" value="VWA"/>
    <property type="match status" value="2"/>
</dbReference>
<dbReference type="InterPro" id="IPR029062">
    <property type="entry name" value="Class_I_gatase-like"/>
</dbReference>
<feature type="transmembrane region" description="Helical" evidence="1">
    <location>
        <begin position="37"/>
        <end position="59"/>
    </location>
</feature>
<sequence length="902" mass="101731">MRIEFERPFILLAAAVLGVFIWLVSRRFSKESLGKRFVVWVRIVLITLIILALSVPSLAISTDKITTIYLADMSESNRKNAEKMKDFIQRSIKLKKSNELQSVVVFGQDANIEFTPTKYPNFSEFGTAVDSTQTNIENAIKYAVNLFDKDQQKRLVILTDGKETIGEAKNEVELLKNNGIDVKVVLFKSEKEKDVQFSSLKIPQKVFKNQAFSIFANINTTFSTKALLKIFRDNDLIFSQQVTLEKGENRFVIKDKLDKEGVFSYQGEVEAIDDEEESNNVAYAMCQVRKPQKVLVVYEDIDDVKNVKNLLDSYSADYDAVKSDQANFGLDKLLGYSFVILCNVSRESFSDEFLSSVEKYVKDLGGGLLVIGGTNSYALGNYSNSVLEKMLPVKMEIKNKEKEKNIDVVLVLDHSGSMADTEDAGIPKLEIAKSASAKMIEHLESSDGVGVIAFDHNYYWAYKFGKISKKEDVIESISSIEVGGGTAIIPPLSEAVKTLKKSKAKSKLIVLLTDGMGEQGGYEIPANEAKRNNIKITTIGVGKYVNATVLSWIASFTSGRFYLVSNPSELVDVFLKETKIIKGKYIKEKKFVPKVVETNSINSGFSSYPPLYGYIATTKKDLATSLLVSDEDEPILTVWRYGLGKVAAWCSDLSGQWSRDWVLWDRFSQFWTKLFKWLEKGADDSSYDFNVRKEKDLVVSLVGKFDADTIATLKCMYPNGKEKTIAMRRTAPDRFESKVDFMLGNYVFVATLSNKDKSKVSTFFYSANYSDEFRVDIDSSRFEQFISLSGAKVIKNPNEVYAGKLKSTEEKRDISSLLIVLCIVLFLLEVSIRRFGLYPQVERSFLAISSGFKRIAKPHSLKRVWDKVSSLKKKKKNTYAKNSKEAEVVSNDTLDVKKLRRF</sequence>
<keyword evidence="1" id="KW-1133">Transmembrane helix</keyword>
<dbReference type="Gene3D" id="3.40.50.410">
    <property type="entry name" value="von Willebrand factor, type A domain"/>
    <property type="match status" value="2"/>
</dbReference>
<dbReference type="InterPro" id="IPR036465">
    <property type="entry name" value="vWFA_dom_sf"/>
</dbReference>
<dbReference type="InterPro" id="IPR010768">
    <property type="entry name" value="GATase1-like"/>
</dbReference>
<evidence type="ECO:0000259" key="2">
    <source>
        <dbReference type="PROSITE" id="PS50234"/>
    </source>
</evidence>
<accession>A0ABY1S513</accession>
<comment type="caution">
    <text evidence="3">The sequence shown here is derived from an EMBL/GenBank/DDBJ whole genome shotgun (WGS) entry which is preliminary data.</text>
</comment>
<dbReference type="SUPFAM" id="SSF53300">
    <property type="entry name" value="vWA-like"/>
    <property type="match status" value="2"/>
</dbReference>
<dbReference type="EMBL" id="FXXC01000001">
    <property type="protein sequence ID" value="SMR91030.1"/>
    <property type="molecule type" value="Genomic_DNA"/>
</dbReference>
<dbReference type="GeneID" id="31771418"/>
<dbReference type="Pfam" id="PF00092">
    <property type="entry name" value="VWA"/>
    <property type="match status" value="1"/>
</dbReference>
<reference evidence="3 4" key="1">
    <citation type="submission" date="2017-05" db="EMBL/GenBank/DDBJ databases">
        <authorList>
            <person name="Varghese N."/>
            <person name="Submissions S."/>
        </authorList>
    </citation>
    <scope>NUCLEOTIDE SEQUENCE [LARGE SCALE GENOMIC DNA]</scope>
    <source>
        <strain evidence="3 4">MACB1020</strain>
    </source>
</reference>
<keyword evidence="4" id="KW-1185">Reference proteome</keyword>
<feature type="transmembrane region" description="Helical" evidence="1">
    <location>
        <begin position="6"/>
        <end position="25"/>
    </location>
</feature>
<protein>
    <submittedName>
        <fullName evidence="3">von Willebrand factor type A domain-containing protein</fullName>
    </submittedName>
</protein>
<feature type="domain" description="VWFA" evidence="2">
    <location>
        <begin position="407"/>
        <end position="578"/>
    </location>
</feature>
<dbReference type="PROSITE" id="PS50234">
    <property type="entry name" value="VWFA"/>
    <property type="match status" value="1"/>
</dbReference>
<dbReference type="RefSeq" id="WP_012660717.1">
    <property type="nucleotide sequence ID" value="NZ_FUZJ01000001.1"/>
</dbReference>
<dbReference type="Gene3D" id="3.40.50.880">
    <property type="match status" value="1"/>
</dbReference>
<keyword evidence="1" id="KW-0472">Membrane</keyword>
<dbReference type="Pfam" id="PF07090">
    <property type="entry name" value="GATase1_like"/>
    <property type="match status" value="1"/>
</dbReference>
<evidence type="ECO:0000313" key="4">
    <source>
        <dbReference type="Proteomes" id="UP000196803"/>
    </source>
</evidence>
<dbReference type="InterPro" id="IPR002035">
    <property type="entry name" value="VWF_A"/>
</dbReference>